<gene>
    <name evidence="2" type="ORF">SteCoe_17247</name>
</gene>
<dbReference type="PROSITE" id="PS50918">
    <property type="entry name" value="WWE"/>
    <property type="match status" value="1"/>
</dbReference>
<proteinExistence type="predicted"/>
<dbReference type="InterPro" id="IPR018123">
    <property type="entry name" value="WWE-dom_subgr"/>
</dbReference>
<keyword evidence="3" id="KW-1185">Reference proteome</keyword>
<dbReference type="InterPro" id="IPR004170">
    <property type="entry name" value="WWE_dom"/>
</dbReference>
<dbReference type="GO" id="GO:0008270">
    <property type="term" value="F:zinc ion binding"/>
    <property type="evidence" value="ECO:0007669"/>
    <property type="project" value="InterPro"/>
</dbReference>
<reference evidence="2 3" key="1">
    <citation type="submission" date="2016-11" db="EMBL/GenBank/DDBJ databases">
        <title>The macronuclear genome of Stentor coeruleus: a giant cell with tiny introns.</title>
        <authorList>
            <person name="Slabodnick M."/>
            <person name="Ruby J.G."/>
            <person name="Reiff S.B."/>
            <person name="Swart E.C."/>
            <person name="Gosai S."/>
            <person name="Prabakaran S."/>
            <person name="Witkowska E."/>
            <person name="Larue G.E."/>
            <person name="Fisher S."/>
            <person name="Freeman R.M."/>
            <person name="Gunawardena J."/>
            <person name="Chu W."/>
            <person name="Stover N.A."/>
            <person name="Gregory B.D."/>
            <person name="Nowacki M."/>
            <person name="Derisi J."/>
            <person name="Roy S.W."/>
            <person name="Marshall W.F."/>
            <person name="Sood P."/>
        </authorList>
    </citation>
    <scope>NUCLEOTIDE SEQUENCE [LARGE SCALE GENOMIC DNA]</scope>
    <source>
        <strain evidence="2">WM001</strain>
    </source>
</reference>
<dbReference type="Gene3D" id="3.30.720.50">
    <property type="match status" value="2"/>
</dbReference>
<evidence type="ECO:0000313" key="3">
    <source>
        <dbReference type="Proteomes" id="UP000187209"/>
    </source>
</evidence>
<evidence type="ECO:0000313" key="2">
    <source>
        <dbReference type="EMBL" id="OMJ82129.1"/>
    </source>
</evidence>
<name>A0A1R2BZG9_9CILI</name>
<dbReference type="Proteomes" id="UP000187209">
    <property type="component" value="Unassembled WGS sequence"/>
</dbReference>
<organism evidence="2 3">
    <name type="scientific">Stentor coeruleus</name>
    <dbReference type="NCBI Taxonomy" id="5963"/>
    <lineage>
        <taxon>Eukaryota</taxon>
        <taxon>Sar</taxon>
        <taxon>Alveolata</taxon>
        <taxon>Ciliophora</taxon>
        <taxon>Postciliodesmatophora</taxon>
        <taxon>Heterotrichea</taxon>
        <taxon>Heterotrichida</taxon>
        <taxon>Stentoridae</taxon>
        <taxon>Stentor</taxon>
    </lineage>
</organism>
<dbReference type="AlphaFoldDB" id="A0A1R2BZG9"/>
<comment type="caution">
    <text evidence="2">The sequence shown here is derived from an EMBL/GenBank/DDBJ whole genome shotgun (WGS) entry which is preliminary data.</text>
</comment>
<dbReference type="EMBL" id="MPUH01000352">
    <property type="protein sequence ID" value="OMJ82129.1"/>
    <property type="molecule type" value="Genomic_DNA"/>
</dbReference>
<evidence type="ECO:0000259" key="1">
    <source>
        <dbReference type="PROSITE" id="PS50918"/>
    </source>
</evidence>
<dbReference type="InterPro" id="IPR037197">
    <property type="entry name" value="WWE_dom_sf"/>
</dbReference>
<feature type="domain" description="WWE" evidence="1">
    <location>
        <begin position="57"/>
        <end position="132"/>
    </location>
</feature>
<sequence>MEAIYHLYCDEQVAAKISESVAQIEKNFGVKVTYSNGQFFIARSTVNVFQHQQAKHALIGLIKRGGEVFQWFWGSANGFVPYDPTSNHFIEEAYSKKIPEVTLNINNMIYRVDFTQMIQKSISGVVPRPICRLPPVEMPQRILRKNEVWCYAMEKWKKPKIFPNTVIKRLRLAFEEKKSLDIELNNIPYKVDIENMKMTDSQNRVYTLIRKSN</sequence>
<protein>
    <recommendedName>
        <fullName evidence="1">WWE domain-containing protein</fullName>
    </recommendedName>
</protein>
<dbReference type="SMART" id="SM00678">
    <property type="entry name" value="WWE"/>
    <property type="match status" value="1"/>
</dbReference>
<dbReference type="SUPFAM" id="SSF117839">
    <property type="entry name" value="WWE domain"/>
    <property type="match status" value="1"/>
</dbReference>
<dbReference type="Pfam" id="PF02825">
    <property type="entry name" value="WWE"/>
    <property type="match status" value="1"/>
</dbReference>
<accession>A0A1R2BZG9</accession>